<keyword evidence="2" id="KW-0067">ATP-binding</keyword>
<dbReference type="GO" id="GO:0097175">
    <property type="term" value="P:1,6-anhydro-N-acetyl-beta-muramic acid catabolic process"/>
    <property type="evidence" value="ECO:0007669"/>
    <property type="project" value="UniProtKB-UniRule"/>
</dbReference>
<dbReference type="GO" id="GO:0016301">
    <property type="term" value="F:kinase activity"/>
    <property type="evidence" value="ECO:0007669"/>
    <property type="project" value="UniProtKB-KW"/>
</dbReference>
<organism evidence="3 4">
    <name type="scientific">Roseibium aquae</name>
    <dbReference type="NCBI Taxonomy" id="1323746"/>
    <lineage>
        <taxon>Bacteria</taxon>
        <taxon>Pseudomonadati</taxon>
        <taxon>Pseudomonadota</taxon>
        <taxon>Alphaproteobacteria</taxon>
        <taxon>Hyphomicrobiales</taxon>
        <taxon>Stappiaceae</taxon>
        <taxon>Roseibium</taxon>
    </lineage>
</organism>
<gene>
    <name evidence="2 3" type="primary">anmK</name>
    <name evidence="3" type="ORF">GCM10011316_26930</name>
</gene>
<dbReference type="HAMAP" id="MF_01270">
    <property type="entry name" value="AnhMurNAc_kinase"/>
    <property type="match status" value="1"/>
</dbReference>
<dbReference type="GO" id="GO:0005524">
    <property type="term" value="F:ATP binding"/>
    <property type="evidence" value="ECO:0007669"/>
    <property type="project" value="UniProtKB-UniRule"/>
</dbReference>
<dbReference type="PANTHER" id="PTHR30605:SF0">
    <property type="entry name" value="ANHYDRO-N-ACETYLMURAMIC ACID KINASE"/>
    <property type="match status" value="1"/>
</dbReference>
<keyword evidence="1 2" id="KW-0119">Carbohydrate metabolism</keyword>
<dbReference type="Pfam" id="PF03702">
    <property type="entry name" value="AnmK"/>
    <property type="match status" value="1"/>
</dbReference>
<dbReference type="EC" id="2.7.1.170" evidence="2"/>
<dbReference type="GO" id="GO:0016773">
    <property type="term" value="F:phosphotransferase activity, alcohol group as acceptor"/>
    <property type="evidence" value="ECO:0007669"/>
    <property type="project" value="UniProtKB-UniRule"/>
</dbReference>
<comment type="similarity">
    <text evidence="2">Belongs to the anhydro-N-acetylmuramic acid kinase family.</text>
</comment>
<sequence length="361" mass="38195">MTEWSVVGCISGTSADGIDIAEIGTDGQTVARIGPSAVAGYRESTRQAVLRAIESGPEDRSGWPALSDDITQDHIAALRGFLSEHGLKPDFIAVHGQTVWHDPDRGETVQLGDPQVIAQALQLPVISDLRLADMAAGGEGAPLVPVYHRALVRRQSGALTEPVCFLNIGGVSNLTYVDGDTLLAFDIGPGNALLDDWVRASGADDFDRDGRFSGAGRIHEDRLAAALSHGFFQKQPPKSLDRNAFSLDFLSGLDLEDGAATLAAFTARAITASAAFLPREPAHWFVCGGGRKNPTILGHLAHQLRGRVDPSERLQIDGDALEAQAMAYLGARHQAGLPTSYPGTTGARLPVIGGTLYRPGP</sequence>
<evidence type="ECO:0000313" key="4">
    <source>
        <dbReference type="Proteomes" id="UP000605148"/>
    </source>
</evidence>
<reference evidence="3" key="1">
    <citation type="journal article" date="2014" name="Int. J. Syst. Evol. Microbiol.">
        <title>Complete genome sequence of Corynebacterium casei LMG S-19264T (=DSM 44701T), isolated from a smear-ripened cheese.</title>
        <authorList>
            <consortium name="US DOE Joint Genome Institute (JGI-PGF)"/>
            <person name="Walter F."/>
            <person name="Albersmeier A."/>
            <person name="Kalinowski J."/>
            <person name="Ruckert C."/>
        </authorList>
    </citation>
    <scope>NUCLEOTIDE SEQUENCE</scope>
    <source>
        <strain evidence="3">CGMCC 1.12426</strain>
    </source>
</reference>
<comment type="function">
    <text evidence="2">Catalyzes the specific phosphorylation of 1,6-anhydro-N-acetylmuramic acid (anhMurNAc) with the simultaneous cleavage of the 1,6-anhydro ring, generating MurNAc-6-P. Is required for the utilization of anhMurNAc either imported from the medium or derived from its own cell wall murein, and thus plays a role in cell wall recycling.</text>
</comment>
<dbReference type="PANTHER" id="PTHR30605">
    <property type="entry name" value="ANHYDRO-N-ACETYLMURAMIC ACID KINASE"/>
    <property type="match status" value="1"/>
</dbReference>
<dbReference type="SUPFAM" id="SSF53067">
    <property type="entry name" value="Actin-like ATPase domain"/>
    <property type="match status" value="1"/>
</dbReference>
<dbReference type="GO" id="GO:0006040">
    <property type="term" value="P:amino sugar metabolic process"/>
    <property type="evidence" value="ECO:0007669"/>
    <property type="project" value="InterPro"/>
</dbReference>
<dbReference type="RefSeq" id="WP_150496447.1">
    <property type="nucleotide sequence ID" value="NZ_BMFA01000007.1"/>
</dbReference>
<dbReference type="NCBIfam" id="NF007141">
    <property type="entry name" value="PRK09585.1-5"/>
    <property type="match status" value="1"/>
</dbReference>
<proteinExistence type="inferred from homology"/>
<dbReference type="InterPro" id="IPR043129">
    <property type="entry name" value="ATPase_NBD"/>
</dbReference>
<evidence type="ECO:0000256" key="2">
    <source>
        <dbReference type="HAMAP-Rule" id="MF_01270"/>
    </source>
</evidence>
<keyword evidence="4" id="KW-1185">Reference proteome</keyword>
<evidence type="ECO:0000313" key="3">
    <source>
        <dbReference type="EMBL" id="GGB53527.1"/>
    </source>
</evidence>
<evidence type="ECO:0000256" key="1">
    <source>
        <dbReference type="ARBA" id="ARBA00023277"/>
    </source>
</evidence>
<dbReference type="EMBL" id="BMFA01000007">
    <property type="protein sequence ID" value="GGB53527.1"/>
    <property type="molecule type" value="Genomic_DNA"/>
</dbReference>
<keyword evidence="2 3" id="KW-0418">Kinase</keyword>
<dbReference type="Proteomes" id="UP000605148">
    <property type="component" value="Unassembled WGS sequence"/>
</dbReference>
<keyword evidence="2" id="KW-0547">Nucleotide-binding</keyword>
<comment type="pathway">
    <text evidence="2">Amino-sugar metabolism; 1,6-anhydro-N-acetylmuramate degradation.</text>
</comment>
<dbReference type="InterPro" id="IPR005338">
    <property type="entry name" value="Anhydro_N_Ac-Mur_kinase"/>
</dbReference>
<comment type="pathway">
    <text evidence="2">Cell wall biogenesis; peptidoglycan recycling.</text>
</comment>
<dbReference type="Gene3D" id="3.30.420.40">
    <property type="match status" value="2"/>
</dbReference>
<reference evidence="3" key="2">
    <citation type="submission" date="2020-09" db="EMBL/GenBank/DDBJ databases">
        <authorList>
            <person name="Sun Q."/>
            <person name="Zhou Y."/>
        </authorList>
    </citation>
    <scope>NUCLEOTIDE SEQUENCE</scope>
    <source>
        <strain evidence="3">CGMCC 1.12426</strain>
    </source>
</reference>
<comment type="catalytic activity">
    <reaction evidence="2">
        <text>1,6-anhydro-N-acetyl-beta-muramate + ATP + H2O = N-acetyl-D-muramate 6-phosphate + ADP + H(+)</text>
        <dbReference type="Rhea" id="RHEA:24952"/>
        <dbReference type="ChEBI" id="CHEBI:15377"/>
        <dbReference type="ChEBI" id="CHEBI:15378"/>
        <dbReference type="ChEBI" id="CHEBI:30616"/>
        <dbReference type="ChEBI" id="CHEBI:58690"/>
        <dbReference type="ChEBI" id="CHEBI:58722"/>
        <dbReference type="ChEBI" id="CHEBI:456216"/>
        <dbReference type="EC" id="2.7.1.170"/>
    </reaction>
</comment>
<feature type="binding site" evidence="2">
    <location>
        <begin position="12"/>
        <end position="19"/>
    </location>
    <ligand>
        <name>ATP</name>
        <dbReference type="ChEBI" id="CHEBI:30616"/>
    </ligand>
</feature>
<protein>
    <recommendedName>
        <fullName evidence="2">Anhydro-N-acetylmuramic acid kinase</fullName>
        <ecNumber evidence="2">2.7.1.170</ecNumber>
    </recommendedName>
    <alternativeName>
        <fullName evidence="2">AnhMurNAc kinase</fullName>
    </alternativeName>
</protein>
<dbReference type="GO" id="GO:0009254">
    <property type="term" value="P:peptidoglycan turnover"/>
    <property type="evidence" value="ECO:0007669"/>
    <property type="project" value="UniProtKB-UniRule"/>
</dbReference>
<dbReference type="OrthoDB" id="9763949at2"/>
<accession>A0A916TL41</accession>
<comment type="caution">
    <text evidence="3">The sequence shown here is derived from an EMBL/GenBank/DDBJ whole genome shotgun (WGS) entry which is preliminary data.</text>
</comment>
<keyword evidence="2" id="KW-0808">Transferase</keyword>
<dbReference type="AlphaFoldDB" id="A0A916TL41"/>
<name>A0A916TL41_9HYPH</name>